<evidence type="ECO:0000256" key="1">
    <source>
        <dbReference type="SAM" id="MobiDB-lite"/>
    </source>
</evidence>
<dbReference type="EMBL" id="JACXVP010000011">
    <property type="protein sequence ID" value="KAG5578147.1"/>
    <property type="molecule type" value="Genomic_DNA"/>
</dbReference>
<feature type="compositionally biased region" description="Polar residues" evidence="1">
    <location>
        <begin position="1"/>
        <end position="10"/>
    </location>
</feature>
<feature type="compositionally biased region" description="Polar residues" evidence="1">
    <location>
        <begin position="29"/>
        <end position="57"/>
    </location>
</feature>
<reference evidence="2 3" key="1">
    <citation type="submission" date="2020-09" db="EMBL/GenBank/DDBJ databases">
        <title>De no assembly of potato wild relative species, Solanum commersonii.</title>
        <authorList>
            <person name="Cho K."/>
        </authorList>
    </citation>
    <scope>NUCLEOTIDE SEQUENCE [LARGE SCALE GENOMIC DNA]</scope>
    <source>
        <strain evidence="2">LZ3.2</strain>
        <tissue evidence="2">Leaf</tissue>
    </source>
</reference>
<evidence type="ECO:0000313" key="3">
    <source>
        <dbReference type="Proteomes" id="UP000824120"/>
    </source>
</evidence>
<feature type="region of interest" description="Disordered" evidence="1">
    <location>
        <begin position="238"/>
        <end position="266"/>
    </location>
</feature>
<dbReference type="AlphaFoldDB" id="A0A9J5WQA8"/>
<dbReference type="PANTHER" id="PTHR48302:SF2">
    <property type="entry name" value="DUF1985 DOMAIN-CONTAINING PROTEIN"/>
    <property type="match status" value="1"/>
</dbReference>
<comment type="caution">
    <text evidence="2">The sequence shown here is derived from an EMBL/GenBank/DDBJ whole genome shotgun (WGS) entry which is preliminary data.</text>
</comment>
<organism evidence="2 3">
    <name type="scientific">Solanum commersonii</name>
    <name type="common">Commerson's wild potato</name>
    <name type="synonym">Commerson's nightshade</name>
    <dbReference type="NCBI Taxonomy" id="4109"/>
    <lineage>
        <taxon>Eukaryota</taxon>
        <taxon>Viridiplantae</taxon>
        <taxon>Streptophyta</taxon>
        <taxon>Embryophyta</taxon>
        <taxon>Tracheophyta</taxon>
        <taxon>Spermatophyta</taxon>
        <taxon>Magnoliopsida</taxon>
        <taxon>eudicotyledons</taxon>
        <taxon>Gunneridae</taxon>
        <taxon>Pentapetalae</taxon>
        <taxon>asterids</taxon>
        <taxon>lamiids</taxon>
        <taxon>Solanales</taxon>
        <taxon>Solanaceae</taxon>
        <taxon>Solanoideae</taxon>
        <taxon>Solaneae</taxon>
        <taxon>Solanum</taxon>
    </lineage>
</organism>
<feature type="compositionally biased region" description="Basic and acidic residues" evidence="1">
    <location>
        <begin position="83"/>
        <end position="92"/>
    </location>
</feature>
<feature type="compositionally biased region" description="Basic and acidic residues" evidence="1">
    <location>
        <begin position="159"/>
        <end position="171"/>
    </location>
</feature>
<feature type="region of interest" description="Disordered" evidence="1">
    <location>
        <begin position="153"/>
        <end position="175"/>
    </location>
</feature>
<dbReference type="OrthoDB" id="10413364at2759"/>
<gene>
    <name evidence="2" type="ORF">H5410_058281</name>
</gene>
<protein>
    <recommendedName>
        <fullName evidence="4">Ulp1 protease family, C-terminal catalytic domain containing protein</fullName>
    </recommendedName>
</protein>
<evidence type="ECO:0008006" key="4">
    <source>
        <dbReference type="Google" id="ProtNLM"/>
    </source>
</evidence>
<feature type="compositionally biased region" description="Basic and acidic residues" evidence="1">
    <location>
        <begin position="249"/>
        <end position="266"/>
    </location>
</feature>
<proteinExistence type="predicted"/>
<name>A0A9J5WQA8_SOLCO</name>
<evidence type="ECO:0000313" key="2">
    <source>
        <dbReference type="EMBL" id="KAG5578147.1"/>
    </source>
</evidence>
<accession>A0A9J5WQA8</accession>
<dbReference type="Proteomes" id="UP000824120">
    <property type="component" value="Chromosome 11"/>
</dbReference>
<dbReference type="PANTHER" id="PTHR48302">
    <property type="entry name" value="ULP1 PROTEASE FAMILY, C-TERMINAL CATALYTIC DOMAIN CONTAINING PROTEIN"/>
    <property type="match status" value="1"/>
</dbReference>
<feature type="region of interest" description="Disordered" evidence="1">
    <location>
        <begin position="1"/>
        <end position="126"/>
    </location>
</feature>
<sequence>MQNACSNIVPTQDEVEALDLPDIQDTHTPKLSTTALLPNKVQTKASTSGFEDFSTSPPGYLSRKSSRVSGTSSPPPPKRRKKIDTPKIKVSEPEFLEQLRPPLNHSFSMPDEAPTPPANVSFAHVSSQVQKEKSVYPDIEELKQHMKKYANHSEMMNSRNREDDKQPKDLGGKSTPCIVEVFGKEVNDGHQTSTYKFDQQLTSPIQMDFAINDQDIGVSDFDAEDQTEDTLMNHQEMKEVSELQSSDANVHHTAETTEHKKVLSSS</sequence>
<keyword evidence="3" id="KW-1185">Reference proteome</keyword>